<keyword evidence="9 14" id="KW-0472">Membrane</keyword>
<keyword evidence="6" id="KW-1003">Cell membrane</keyword>
<dbReference type="Gene3D" id="3.30.300.30">
    <property type="match status" value="1"/>
</dbReference>
<name>A0A0Q9YGX4_9GAMM</name>
<accession>A0A0Q9YGX4</accession>
<evidence type="ECO:0000256" key="6">
    <source>
        <dbReference type="ARBA" id="ARBA00022475"/>
    </source>
</evidence>
<comment type="subcellular location">
    <subcellularLocation>
        <location evidence="2 12">Bacterial flagellum basal body</location>
    </subcellularLocation>
    <subcellularLocation>
        <location evidence="3">Cell membrane</location>
        <topology evidence="3">Multi-pass membrane protein</topology>
    </subcellularLocation>
</comment>
<reference evidence="18" key="3">
    <citation type="submission" date="2021-06" db="EMBL/GenBank/DDBJ databases">
        <title>Genomic Description and Analysis of Intracellular Bacteria, Candidatus Berkiella cookevillensis and Candidatus Berkiella aquae.</title>
        <authorList>
            <person name="Kidane D.T."/>
            <person name="Mehari Y.T."/>
            <person name="Rice F.C."/>
            <person name="Arivett B.A."/>
            <person name="Farone A.L."/>
            <person name="Berk S.G."/>
            <person name="Farone M.B."/>
        </authorList>
    </citation>
    <scope>NUCLEOTIDE SEQUENCE</scope>
    <source>
        <strain evidence="18">CC99</strain>
    </source>
</reference>
<dbReference type="InterPro" id="IPR006182">
    <property type="entry name" value="FliF_N_dom"/>
</dbReference>
<protein>
    <recommendedName>
        <fullName evidence="5 12">Flagellar M-ring protein</fullName>
    </recommendedName>
</protein>
<evidence type="ECO:0000256" key="14">
    <source>
        <dbReference type="SAM" id="Phobius"/>
    </source>
</evidence>
<reference evidence="18" key="2">
    <citation type="journal article" date="2016" name="Genome Announc.">
        <title>Draft Genome Sequences of Two Novel Amoeba-Resistant Intranuclear Bacteria, 'Candidatus Berkiella cookevillensis' and 'Candidatus Berkiella aquae'.</title>
        <authorList>
            <person name="Mehari Y.T."/>
            <person name="Arivett B.A."/>
            <person name="Farone A.L."/>
            <person name="Gunderson J.H."/>
            <person name="Farone M.B."/>
        </authorList>
    </citation>
    <scope>NUCLEOTIDE SEQUENCE</scope>
    <source>
        <strain evidence="18">CC99</strain>
    </source>
</reference>
<comment type="subunit">
    <text evidence="11">The basal body constitutes a major portion of the flagellar organelle and consists of four rings (L,P,S, and M) mounted on a central rod. The M ring is integral to the inner membrane of the cell and may be connected to the flagellar rod via the S ring. The S (supramembrane ring) lies just distal to the M ring. The L and P rings lie in the outer membrane and the periplasmic space, respectively.</text>
</comment>
<dbReference type="PANTHER" id="PTHR30046">
    <property type="entry name" value="FLAGELLAR M-RING PROTEIN"/>
    <property type="match status" value="1"/>
</dbReference>
<dbReference type="Pfam" id="PF01514">
    <property type="entry name" value="YscJ_FliF"/>
    <property type="match status" value="1"/>
</dbReference>
<evidence type="ECO:0000256" key="8">
    <source>
        <dbReference type="ARBA" id="ARBA00022989"/>
    </source>
</evidence>
<evidence type="ECO:0000256" key="11">
    <source>
        <dbReference type="ARBA" id="ARBA00025936"/>
    </source>
</evidence>
<feature type="region of interest" description="Disordered" evidence="13">
    <location>
        <begin position="297"/>
        <end position="352"/>
    </location>
</feature>
<sequence>MTEAQVSEAAQGFYELSLVKQVLLLVGISLSIAVGVYVVFWSQTPNFVPVYNQLDSLSAGEVMDALQKSAIPHKLDSQTGLVMVEASKIFEARIKLAQNGVTGNMGAGLEILDKDAGLGTSQFIETTRYIRGLQGELERTISSIQNIKSARVHLAIPKQSEFIRNKKNPSASVFVNLYGGYNLGSEQIAAITHLVASSIQGLSTKDVTVIDQNGNLLSTTGNDKIANASKNLDFAKKIEEMYSSRIEDLIEPMVGIGQIKAKVTAVVDFTSQEETSENFNPKAAVVRSERTLEISKEGGDFVGGVPGALSNEPPVPGSAPERIENDNNPEANQSNTKKESKNQKRQATKNYEIDRKITHRSSAPGRVERLSVAVVIGDKVSYDAKGKMVKTPLSEEEMKNVEKLVKDAIGFSEERKDTVTIIKSTFAENAPIEELAPPSLLEKTWFMPMLKNIIGGIVLLMLVFVVLRPMFKNLTKVSAQKKEMLKRIASEQSFNEAAKGVQGASPSLIKVKDIVNEDPKRAAQVIKKWVEVENG</sequence>
<dbReference type="PANTHER" id="PTHR30046:SF0">
    <property type="entry name" value="FLAGELLAR M-RING PROTEIN"/>
    <property type="match status" value="1"/>
</dbReference>
<evidence type="ECO:0000256" key="2">
    <source>
        <dbReference type="ARBA" id="ARBA00004117"/>
    </source>
</evidence>
<evidence type="ECO:0000259" key="16">
    <source>
        <dbReference type="Pfam" id="PF08345"/>
    </source>
</evidence>
<feature type="compositionally biased region" description="Polar residues" evidence="13">
    <location>
        <begin position="326"/>
        <end position="335"/>
    </location>
</feature>
<dbReference type="Proteomes" id="UP000051494">
    <property type="component" value="Unassembled WGS sequence"/>
</dbReference>
<evidence type="ECO:0000256" key="4">
    <source>
        <dbReference type="ARBA" id="ARBA00007971"/>
    </source>
</evidence>
<dbReference type="InterPro" id="IPR045851">
    <property type="entry name" value="AMP-bd_C_sf"/>
</dbReference>
<dbReference type="PIRSF" id="PIRSF004862">
    <property type="entry name" value="FliF"/>
    <property type="match status" value="1"/>
</dbReference>
<dbReference type="PATRIC" id="fig|1590042.3.peg.29"/>
<evidence type="ECO:0000313" key="18">
    <source>
        <dbReference type="EMBL" id="MCS5708610.1"/>
    </source>
</evidence>
<keyword evidence="8 14" id="KW-1133">Transmembrane helix</keyword>
<dbReference type="InterPro" id="IPR000067">
    <property type="entry name" value="FlgMring_FliF"/>
</dbReference>
<feature type="domain" description="Flagellar M-ring C-terminal" evidence="16">
    <location>
        <begin position="251"/>
        <end position="426"/>
    </location>
</feature>
<dbReference type="GO" id="GO:0005886">
    <property type="term" value="C:plasma membrane"/>
    <property type="evidence" value="ECO:0007669"/>
    <property type="project" value="UniProtKB-SubCell"/>
</dbReference>
<evidence type="ECO:0000256" key="12">
    <source>
        <dbReference type="PIRNR" id="PIRNR004862"/>
    </source>
</evidence>
<dbReference type="NCBIfam" id="TIGR00206">
    <property type="entry name" value="fliF"/>
    <property type="match status" value="1"/>
</dbReference>
<dbReference type="Pfam" id="PF08345">
    <property type="entry name" value="YscJ_FliF_C"/>
    <property type="match status" value="1"/>
</dbReference>
<evidence type="ECO:0000256" key="9">
    <source>
        <dbReference type="ARBA" id="ARBA00023136"/>
    </source>
</evidence>
<dbReference type="EMBL" id="LKHV02000001">
    <property type="protein sequence ID" value="MCS5708610.1"/>
    <property type="molecule type" value="Genomic_DNA"/>
</dbReference>
<feature type="transmembrane region" description="Helical" evidence="14">
    <location>
        <begin position="445"/>
        <end position="467"/>
    </location>
</feature>
<keyword evidence="7 14" id="KW-0812">Transmembrane</keyword>
<feature type="domain" description="Flagellar M-ring N-terminal" evidence="15">
    <location>
        <begin position="43"/>
        <end position="218"/>
    </location>
</feature>
<evidence type="ECO:0000256" key="13">
    <source>
        <dbReference type="SAM" id="MobiDB-lite"/>
    </source>
</evidence>
<dbReference type="EMBL" id="LKHV01000001">
    <property type="protein sequence ID" value="KRG19808.1"/>
    <property type="molecule type" value="Genomic_DNA"/>
</dbReference>
<comment type="caution">
    <text evidence="17">The sequence shown here is derived from an EMBL/GenBank/DDBJ whole genome shotgun (WGS) entry which is preliminary data.</text>
</comment>
<evidence type="ECO:0000256" key="10">
    <source>
        <dbReference type="ARBA" id="ARBA00023143"/>
    </source>
</evidence>
<dbReference type="GO" id="GO:0009431">
    <property type="term" value="C:bacterial-type flagellum basal body, MS ring"/>
    <property type="evidence" value="ECO:0007669"/>
    <property type="project" value="InterPro"/>
</dbReference>
<keyword evidence="19" id="KW-1185">Reference proteome</keyword>
<evidence type="ECO:0000259" key="15">
    <source>
        <dbReference type="Pfam" id="PF01514"/>
    </source>
</evidence>
<comment type="similarity">
    <text evidence="4 12">Belongs to the FliF family.</text>
</comment>
<dbReference type="InterPro" id="IPR043427">
    <property type="entry name" value="YscJ/FliF"/>
</dbReference>
<gene>
    <name evidence="17" type="primary">fliF</name>
    <name evidence="17" type="ORF">CC99x_00029</name>
    <name evidence="18" type="ORF">CC99x_006765</name>
</gene>
<dbReference type="OrthoDB" id="8554211at2"/>
<dbReference type="InterPro" id="IPR013556">
    <property type="entry name" value="Flag_M-ring_C"/>
</dbReference>
<evidence type="ECO:0000256" key="5">
    <source>
        <dbReference type="ARBA" id="ARBA00017949"/>
    </source>
</evidence>
<dbReference type="STRING" id="437022.CC99x_00029"/>
<dbReference type="PRINTS" id="PR01009">
    <property type="entry name" value="FLGMRINGFLIF"/>
</dbReference>
<keyword evidence="17" id="KW-0282">Flagellum</keyword>
<keyword evidence="17" id="KW-0966">Cell projection</keyword>
<comment type="function">
    <text evidence="1 12">The M ring may be actively involved in energy transduction.</text>
</comment>
<evidence type="ECO:0000256" key="3">
    <source>
        <dbReference type="ARBA" id="ARBA00004651"/>
    </source>
</evidence>
<evidence type="ECO:0000256" key="7">
    <source>
        <dbReference type="ARBA" id="ARBA00022692"/>
    </source>
</evidence>
<dbReference type="RefSeq" id="WP_057622410.1">
    <property type="nucleotide sequence ID" value="NZ_LKHV02000001.1"/>
</dbReference>
<evidence type="ECO:0000313" key="19">
    <source>
        <dbReference type="Proteomes" id="UP000051494"/>
    </source>
</evidence>
<organism evidence="17">
    <name type="scientific">Candidatus Berkiella cookevillensis</name>
    <dbReference type="NCBI Taxonomy" id="437022"/>
    <lineage>
        <taxon>Bacteria</taxon>
        <taxon>Pseudomonadati</taxon>
        <taxon>Pseudomonadota</taxon>
        <taxon>Gammaproteobacteria</taxon>
        <taxon>Candidatus Berkiellales</taxon>
        <taxon>Candidatus Berkiellaceae</taxon>
        <taxon>Candidatus Berkiella</taxon>
    </lineage>
</organism>
<dbReference type="AlphaFoldDB" id="A0A0Q9YGX4"/>
<evidence type="ECO:0000256" key="1">
    <source>
        <dbReference type="ARBA" id="ARBA00003820"/>
    </source>
</evidence>
<evidence type="ECO:0000313" key="17">
    <source>
        <dbReference type="EMBL" id="KRG19808.1"/>
    </source>
</evidence>
<dbReference type="GO" id="GO:0071973">
    <property type="term" value="P:bacterial-type flagellum-dependent cell motility"/>
    <property type="evidence" value="ECO:0007669"/>
    <property type="project" value="InterPro"/>
</dbReference>
<keyword evidence="17" id="KW-0969">Cilium</keyword>
<proteinExistence type="inferred from homology"/>
<feature type="transmembrane region" description="Helical" evidence="14">
    <location>
        <begin position="22"/>
        <end position="41"/>
    </location>
</feature>
<keyword evidence="10 12" id="KW-0975">Bacterial flagellum</keyword>
<dbReference type="GO" id="GO:0003774">
    <property type="term" value="F:cytoskeletal motor activity"/>
    <property type="evidence" value="ECO:0007669"/>
    <property type="project" value="InterPro"/>
</dbReference>
<reference evidence="17" key="1">
    <citation type="submission" date="2015-09" db="EMBL/GenBank/DDBJ databases">
        <title>Draft Genome Sequences of Two Novel Amoeba-resistant Intranuclear Bacteria, Candidatus Berkiella cookevillensis and Candidatus Berkiella aquae.</title>
        <authorList>
            <person name="Mehari Y.T."/>
            <person name="Arivett B.A."/>
            <person name="Farone A.L."/>
            <person name="Gunderson J.H."/>
            <person name="Farone M.B."/>
        </authorList>
    </citation>
    <scope>NUCLEOTIDE SEQUENCE [LARGE SCALE GENOMIC DNA]</scope>
    <source>
        <strain evidence="17">CC99</strain>
    </source>
</reference>